<dbReference type="RefSeq" id="XP_060302065.1">
    <property type="nucleotide sequence ID" value="XM_060440781.1"/>
</dbReference>
<proteinExistence type="predicted"/>
<accession>A0AA40EFB9</accession>
<evidence type="ECO:0000313" key="2">
    <source>
        <dbReference type="Proteomes" id="UP001172101"/>
    </source>
</evidence>
<dbReference type="EMBL" id="JAUIRO010000001">
    <property type="protein sequence ID" value="KAK0733188.1"/>
    <property type="molecule type" value="Genomic_DNA"/>
</dbReference>
<dbReference type="AlphaFoldDB" id="A0AA40EFB9"/>
<name>A0AA40EFB9_9PEZI</name>
<keyword evidence="2" id="KW-1185">Reference proteome</keyword>
<reference evidence="1" key="1">
    <citation type="submission" date="2023-06" db="EMBL/GenBank/DDBJ databases">
        <title>Genome-scale phylogeny and comparative genomics of the fungal order Sordariales.</title>
        <authorList>
            <consortium name="Lawrence Berkeley National Laboratory"/>
            <person name="Hensen N."/>
            <person name="Bonometti L."/>
            <person name="Westerberg I."/>
            <person name="Brannstrom I.O."/>
            <person name="Guillou S."/>
            <person name="Cros-Aarteil S."/>
            <person name="Calhoun S."/>
            <person name="Haridas S."/>
            <person name="Kuo A."/>
            <person name="Mondo S."/>
            <person name="Pangilinan J."/>
            <person name="Riley R."/>
            <person name="LaButti K."/>
            <person name="Andreopoulos B."/>
            <person name="Lipzen A."/>
            <person name="Chen C."/>
            <person name="Yanf M."/>
            <person name="Daum C."/>
            <person name="Ng V."/>
            <person name="Clum A."/>
            <person name="Steindorff A."/>
            <person name="Ohm R."/>
            <person name="Martin F."/>
            <person name="Silar P."/>
            <person name="Natvig D."/>
            <person name="Lalanne C."/>
            <person name="Gautier V."/>
            <person name="Ament-velasquez S.L."/>
            <person name="Kruys A."/>
            <person name="Hutchinson M.I."/>
            <person name="Powell A.J."/>
            <person name="Barry K."/>
            <person name="Miller A.N."/>
            <person name="Grigoriev I.V."/>
            <person name="Debuchy R."/>
            <person name="Gladieux P."/>
            <person name="Thoren M.H."/>
            <person name="Johannesson H."/>
        </authorList>
    </citation>
    <scope>NUCLEOTIDE SEQUENCE</scope>
    <source>
        <strain evidence="1">SMH2392-1A</strain>
    </source>
</reference>
<comment type="caution">
    <text evidence="1">The sequence shown here is derived from an EMBL/GenBank/DDBJ whole genome shotgun (WGS) entry which is preliminary data.</text>
</comment>
<sequence>MIERAQRLRDVFDYWCFQSSHEADPAKVVPADDVLTPEDWPVLKEITTQLEPLKVVTNRFEAQGPLICEVIPTMYHLVDEFSNRRRTFAPAQAYLCTCPPRSRWQSRPSRSRTKLSLRCPQHQGEYKGRSECPHTFKITKLLPLAVPAEQPAAGNLDRANDYLTGHDYYDPPGATQWTRASGIPSGTCQAC</sequence>
<organism evidence="1 2">
    <name type="scientific">Lasiosphaeria miniovina</name>
    <dbReference type="NCBI Taxonomy" id="1954250"/>
    <lineage>
        <taxon>Eukaryota</taxon>
        <taxon>Fungi</taxon>
        <taxon>Dikarya</taxon>
        <taxon>Ascomycota</taxon>
        <taxon>Pezizomycotina</taxon>
        <taxon>Sordariomycetes</taxon>
        <taxon>Sordariomycetidae</taxon>
        <taxon>Sordariales</taxon>
        <taxon>Lasiosphaeriaceae</taxon>
        <taxon>Lasiosphaeria</taxon>
    </lineage>
</organism>
<protein>
    <submittedName>
        <fullName evidence="1">Uncharacterized protein</fullName>
    </submittedName>
</protein>
<evidence type="ECO:0000313" key="1">
    <source>
        <dbReference type="EMBL" id="KAK0733188.1"/>
    </source>
</evidence>
<dbReference type="GeneID" id="85324051"/>
<dbReference type="Proteomes" id="UP001172101">
    <property type="component" value="Unassembled WGS sequence"/>
</dbReference>
<gene>
    <name evidence="1" type="ORF">B0T26DRAFT_683073</name>
</gene>